<sequence>MHHFAITRTFFFPRWTRSTLTTPAIAPVAIANSQDNSAAAHSTRLTNATRRRFTSGGSLVHRTLARASLHDFSSHGLHRASGTYSNAQAQLFSTSRQQFQSVGLKMLFSKLFCNFVYQVTLKLLELHLLNSSLVITSEVTSFEDMRFLQLSL</sequence>
<dbReference type="Proteomes" id="UP001605036">
    <property type="component" value="Unassembled WGS sequence"/>
</dbReference>
<evidence type="ECO:0000313" key="1">
    <source>
        <dbReference type="EMBL" id="KAL2651570.1"/>
    </source>
</evidence>
<accession>A0ABD1ZJE5</accession>
<keyword evidence="2" id="KW-1185">Reference proteome</keyword>
<protein>
    <submittedName>
        <fullName evidence="1">Uncharacterized protein</fullName>
    </submittedName>
</protein>
<proteinExistence type="predicted"/>
<gene>
    <name evidence="1" type="ORF">R1flu_019698</name>
</gene>
<organism evidence="1 2">
    <name type="scientific">Riccia fluitans</name>
    <dbReference type="NCBI Taxonomy" id="41844"/>
    <lineage>
        <taxon>Eukaryota</taxon>
        <taxon>Viridiplantae</taxon>
        <taxon>Streptophyta</taxon>
        <taxon>Embryophyta</taxon>
        <taxon>Marchantiophyta</taxon>
        <taxon>Marchantiopsida</taxon>
        <taxon>Marchantiidae</taxon>
        <taxon>Marchantiales</taxon>
        <taxon>Ricciaceae</taxon>
        <taxon>Riccia</taxon>
    </lineage>
</organism>
<dbReference type="EMBL" id="JBHFFA010000001">
    <property type="protein sequence ID" value="KAL2651570.1"/>
    <property type="molecule type" value="Genomic_DNA"/>
</dbReference>
<comment type="caution">
    <text evidence="1">The sequence shown here is derived from an EMBL/GenBank/DDBJ whole genome shotgun (WGS) entry which is preliminary data.</text>
</comment>
<dbReference type="AlphaFoldDB" id="A0ABD1ZJE5"/>
<name>A0ABD1ZJE5_9MARC</name>
<evidence type="ECO:0000313" key="2">
    <source>
        <dbReference type="Proteomes" id="UP001605036"/>
    </source>
</evidence>
<reference evidence="1 2" key="1">
    <citation type="submission" date="2024-09" db="EMBL/GenBank/DDBJ databases">
        <title>Chromosome-scale assembly of Riccia fluitans.</title>
        <authorList>
            <person name="Paukszto L."/>
            <person name="Sawicki J."/>
            <person name="Karawczyk K."/>
            <person name="Piernik-Szablinska J."/>
            <person name="Szczecinska M."/>
            <person name="Mazdziarz M."/>
        </authorList>
    </citation>
    <scope>NUCLEOTIDE SEQUENCE [LARGE SCALE GENOMIC DNA]</scope>
    <source>
        <strain evidence="1">Rf_01</strain>
        <tissue evidence="1">Aerial parts of the thallus</tissue>
    </source>
</reference>